<feature type="transmembrane region" description="Helical" evidence="6">
    <location>
        <begin position="112"/>
        <end position="130"/>
    </location>
</feature>
<dbReference type="EMBL" id="JAENRR010000015">
    <property type="protein sequence ID" value="MBK3517344.1"/>
    <property type="molecule type" value="Genomic_DNA"/>
</dbReference>
<comment type="subcellular location">
    <subcellularLocation>
        <location evidence="1">Cell membrane</location>
        <topology evidence="1">Multi-pass membrane protein</topology>
    </subcellularLocation>
</comment>
<dbReference type="PANTHER" id="PTHR36115">
    <property type="entry name" value="PROLINE-RICH ANTIGEN HOMOLOG-RELATED"/>
    <property type="match status" value="1"/>
</dbReference>
<dbReference type="Pfam" id="PF06271">
    <property type="entry name" value="RDD"/>
    <property type="match status" value="1"/>
</dbReference>
<evidence type="ECO:0000313" key="8">
    <source>
        <dbReference type="EMBL" id="MBK3517344.1"/>
    </source>
</evidence>
<accession>A0ABS1HI39</accession>
<evidence type="ECO:0000256" key="2">
    <source>
        <dbReference type="ARBA" id="ARBA00022475"/>
    </source>
</evidence>
<comment type="caution">
    <text evidence="8">The sequence shown here is derived from an EMBL/GenBank/DDBJ whole genome shotgun (WGS) entry which is preliminary data.</text>
</comment>
<evidence type="ECO:0000256" key="1">
    <source>
        <dbReference type="ARBA" id="ARBA00004651"/>
    </source>
</evidence>
<keyword evidence="2" id="KW-1003">Cell membrane</keyword>
<keyword evidence="4 6" id="KW-1133">Transmembrane helix</keyword>
<feature type="transmembrane region" description="Helical" evidence="6">
    <location>
        <begin position="80"/>
        <end position="100"/>
    </location>
</feature>
<sequence length="197" mass="22472">MNRQERLRYCKACTHQKFDTHKGIICSLTNNPAEFEVSCTTYKEDPELKHKAEMDAIRNQLYVQEVDKGKRFVNYIIDTIFMYLMILFFATIYGIYLAAVNPNALDGLEENGGLIENLVFILLSIIYYTLMESLTGRTIGKLLTKTKVVDEDGNKPSFGTAFIRSLCRIVPFDGLSFLFAGKGWHDAWSNTTVVEVK</sequence>
<reference evidence="8 9" key="1">
    <citation type="submission" date="2021-01" db="EMBL/GenBank/DDBJ databases">
        <title>Carboxyliciviraga sp.nov., isolated from coastal sediments.</title>
        <authorList>
            <person name="Lu D."/>
            <person name="Zhang T."/>
        </authorList>
    </citation>
    <scope>NUCLEOTIDE SEQUENCE [LARGE SCALE GENOMIC DNA]</scope>
    <source>
        <strain evidence="8 9">N1Y132</strain>
    </source>
</reference>
<evidence type="ECO:0000256" key="5">
    <source>
        <dbReference type="ARBA" id="ARBA00023136"/>
    </source>
</evidence>
<feature type="domain" description="RDD" evidence="7">
    <location>
        <begin position="69"/>
        <end position="179"/>
    </location>
</feature>
<keyword evidence="5 6" id="KW-0472">Membrane</keyword>
<evidence type="ECO:0000313" key="9">
    <source>
        <dbReference type="Proteomes" id="UP000605676"/>
    </source>
</evidence>
<protein>
    <submittedName>
        <fullName evidence="8">RDD family protein</fullName>
    </submittedName>
</protein>
<name>A0ABS1HI39_9BACT</name>
<dbReference type="InterPro" id="IPR051791">
    <property type="entry name" value="Pra-immunoreactive"/>
</dbReference>
<dbReference type="RefSeq" id="WP_200464574.1">
    <property type="nucleotide sequence ID" value="NZ_JAENRR010000015.1"/>
</dbReference>
<organism evidence="8 9">
    <name type="scientific">Carboxylicivirga marina</name>
    <dbReference type="NCBI Taxonomy" id="2800988"/>
    <lineage>
        <taxon>Bacteria</taxon>
        <taxon>Pseudomonadati</taxon>
        <taxon>Bacteroidota</taxon>
        <taxon>Bacteroidia</taxon>
        <taxon>Marinilabiliales</taxon>
        <taxon>Marinilabiliaceae</taxon>
        <taxon>Carboxylicivirga</taxon>
    </lineage>
</organism>
<dbReference type="PANTHER" id="PTHR36115:SF4">
    <property type="entry name" value="MEMBRANE PROTEIN"/>
    <property type="match status" value="1"/>
</dbReference>
<evidence type="ECO:0000259" key="7">
    <source>
        <dbReference type="Pfam" id="PF06271"/>
    </source>
</evidence>
<gene>
    <name evidence="8" type="ORF">JIV24_08330</name>
</gene>
<evidence type="ECO:0000256" key="6">
    <source>
        <dbReference type="SAM" id="Phobius"/>
    </source>
</evidence>
<keyword evidence="9" id="KW-1185">Reference proteome</keyword>
<proteinExistence type="predicted"/>
<evidence type="ECO:0000256" key="4">
    <source>
        <dbReference type="ARBA" id="ARBA00022989"/>
    </source>
</evidence>
<dbReference type="InterPro" id="IPR010432">
    <property type="entry name" value="RDD"/>
</dbReference>
<evidence type="ECO:0000256" key="3">
    <source>
        <dbReference type="ARBA" id="ARBA00022692"/>
    </source>
</evidence>
<keyword evidence="3 6" id="KW-0812">Transmembrane</keyword>
<dbReference type="Proteomes" id="UP000605676">
    <property type="component" value="Unassembled WGS sequence"/>
</dbReference>